<dbReference type="InterPro" id="IPR037365">
    <property type="entry name" value="Slowmo/Ups"/>
</dbReference>
<dbReference type="PANTHER" id="PTHR11158">
    <property type="entry name" value="MSF1/PX19 RELATED"/>
    <property type="match status" value="1"/>
</dbReference>
<dbReference type="RefSeq" id="XP_037145646.1">
    <property type="nucleotide sequence ID" value="XM_037289751.1"/>
</dbReference>
<dbReference type="GO" id="GO:0005758">
    <property type="term" value="C:mitochondrial intermembrane space"/>
    <property type="evidence" value="ECO:0007669"/>
    <property type="project" value="InterPro"/>
</dbReference>
<dbReference type="InterPro" id="IPR006797">
    <property type="entry name" value="PRELI/MSF1_dom"/>
</dbReference>
<sequence>MRLFKNSYSFEYPWDQVTAANWKKYPNEVSTHVIAVDVLKRELIDNGQKLVSERLITVKQGVPKWIMMAMGGTNVSYVREVSVVDLANRSLTLRSCNMSYSNILKVYETVKYNPHPEDPVNKTLFEQEAQITAYGAFTKICNKMEEWSVQRFHDNALKGKKGFDSVLEVFDKHWVQREKYVDDLGNSIVGKVADTVEDIKTTAEEMLKETEMKSNSILTRHYDSIKNAFKRNENM</sequence>
<dbReference type="KEGG" id="zmk:HG535_0F04330"/>
<dbReference type="OrthoDB" id="407630at2759"/>
<accession>A0A7H9B5D9</accession>
<evidence type="ECO:0000259" key="1">
    <source>
        <dbReference type="PROSITE" id="PS50904"/>
    </source>
</evidence>
<dbReference type="EMBL" id="CP058609">
    <property type="protein sequence ID" value="QLG73921.1"/>
    <property type="molecule type" value="Genomic_DNA"/>
</dbReference>
<feature type="domain" description="PRELI/MSF1" evidence="1">
    <location>
        <begin position="1"/>
        <end position="175"/>
    </location>
</feature>
<dbReference type="PROSITE" id="PS50904">
    <property type="entry name" value="PRELI_MSF1"/>
    <property type="match status" value="1"/>
</dbReference>
<dbReference type="AlphaFoldDB" id="A0A7H9B5D9"/>
<evidence type="ECO:0000313" key="2">
    <source>
        <dbReference type="EMBL" id="QLG73921.1"/>
    </source>
</evidence>
<organism evidence="2 3">
    <name type="scientific">Zygotorulaspora mrakii</name>
    <name type="common">Zygosaccharomyces mrakii</name>
    <dbReference type="NCBI Taxonomy" id="42260"/>
    <lineage>
        <taxon>Eukaryota</taxon>
        <taxon>Fungi</taxon>
        <taxon>Dikarya</taxon>
        <taxon>Ascomycota</taxon>
        <taxon>Saccharomycotina</taxon>
        <taxon>Saccharomycetes</taxon>
        <taxon>Saccharomycetales</taxon>
        <taxon>Saccharomycetaceae</taxon>
        <taxon>Zygotorulaspora</taxon>
    </lineage>
</organism>
<name>A0A7H9B5D9_ZYGMR</name>
<dbReference type="Proteomes" id="UP000509704">
    <property type="component" value="Chromosome 6"/>
</dbReference>
<evidence type="ECO:0000313" key="3">
    <source>
        <dbReference type="Proteomes" id="UP000509704"/>
    </source>
</evidence>
<protein>
    <recommendedName>
        <fullName evidence="1">PRELI/MSF1 domain-containing protein</fullName>
    </recommendedName>
</protein>
<keyword evidence="3" id="KW-1185">Reference proteome</keyword>
<dbReference type="Pfam" id="PF04707">
    <property type="entry name" value="PRELI"/>
    <property type="match status" value="1"/>
</dbReference>
<proteinExistence type="predicted"/>
<reference evidence="2 3" key="1">
    <citation type="submission" date="2020-07" db="EMBL/GenBank/DDBJ databases">
        <title>The yeast mating-type switching endonuclease HO is a domesticated member of an unorthodox homing genetic element family.</title>
        <authorList>
            <person name="Coughlan A.Y."/>
            <person name="Lombardi L."/>
            <person name="Braun-Galleani S."/>
            <person name="Martos A.R."/>
            <person name="Galeote V."/>
            <person name="Bigey F."/>
            <person name="Dequin S."/>
            <person name="Byrne K.P."/>
            <person name="Wolfe K.H."/>
        </authorList>
    </citation>
    <scope>NUCLEOTIDE SEQUENCE [LARGE SCALE GENOMIC DNA]</scope>
    <source>
        <strain evidence="2 3">NRRL Y-6702</strain>
    </source>
</reference>
<gene>
    <name evidence="2" type="ORF">HG535_0F04330</name>
</gene>
<dbReference type="GeneID" id="59237679"/>